<evidence type="ECO:0000313" key="6">
    <source>
        <dbReference type="EMBL" id="SEQ39159.1"/>
    </source>
</evidence>
<dbReference type="Gene3D" id="2.70.98.10">
    <property type="match status" value="1"/>
</dbReference>
<comment type="similarity">
    <text evidence="2 4">Belongs to the glucose-6-phosphate 1-epimerase family.</text>
</comment>
<gene>
    <name evidence="6" type="ORF">SAMN04488038_10636</name>
</gene>
<evidence type="ECO:0000256" key="2">
    <source>
        <dbReference type="ARBA" id="ARBA00005866"/>
    </source>
</evidence>
<dbReference type="InterPro" id="IPR014718">
    <property type="entry name" value="GH-type_carb-bd"/>
</dbReference>
<feature type="active site" evidence="5">
    <location>
        <position position="253"/>
    </location>
</feature>
<dbReference type="CDD" id="cd09020">
    <property type="entry name" value="D-hex-6-P-epi_like"/>
    <property type="match status" value="1"/>
</dbReference>
<dbReference type="EMBL" id="FOFS01000006">
    <property type="protein sequence ID" value="SEQ39159.1"/>
    <property type="molecule type" value="Genomic_DNA"/>
</dbReference>
<dbReference type="OrthoDB" id="9790727at2"/>
<dbReference type="SUPFAM" id="SSF74650">
    <property type="entry name" value="Galactose mutarotase-like"/>
    <property type="match status" value="1"/>
</dbReference>
<evidence type="ECO:0000256" key="5">
    <source>
        <dbReference type="PIRSR" id="PIRSR016020-1"/>
    </source>
</evidence>
<organism evidence="6 7">
    <name type="scientific">Solimonas aquatica</name>
    <dbReference type="NCBI Taxonomy" id="489703"/>
    <lineage>
        <taxon>Bacteria</taxon>
        <taxon>Pseudomonadati</taxon>
        <taxon>Pseudomonadota</taxon>
        <taxon>Gammaproteobacteria</taxon>
        <taxon>Nevskiales</taxon>
        <taxon>Nevskiaceae</taxon>
        <taxon>Solimonas</taxon>
    </lineage>
</organism>
<name>A0A1H9FMT0_9GAMM</name>
<reference evidence="7" key="1">
    <citation type="submission" date="2016-10" db="EMBL/GenBank/DDBJ databases">
        <authorList>
            <person name="Varghese N."/>
            <person name="Submissions S."/>
        </authorList>
    </citation>
    <scope>NUCLEOTIDE SEQUENCE [LARGE SCALE GENOMIC DNA]</scope>
    <source>
        <strain evidence="7">DSM 25927</strain>
    </source>
</reference>
<dbReference type="InterPro" id="IPR008183">
    <property type="entry name" value="Aldose_1/G6P_1-epimerase"/>
</dbReference>
<feature type="active site" evidence="5">
    <location>
        <position position="151"/>
    </location>
</feature>
<dbReference type="GO" id="GO:0005975">
    <property type="term" value="P:carbohydrate metabolic process"/>
    <property type="evidence" value="ECO:0007669"/>
    <property type="project" value="InterPro"/>
</dbReference>
<accession>A0A1H9FMT0</accession>
<dbReference type="InterPro" id="IPR025532">
    <property type="entry name" value="G6P_1-epimerase"/>
</dbReference>
<dbReference type="Pfam" id="PF01263">
    <property type="entry name" value="Aldose_epim"/>
    <property type="match status" value="1"/>
</dbReference>
<dbReference type="PIRSF" id="PIRSF016020">
    <property type="entry name" value="PHexose_mutarotase"/>
    <property type="match status" value="1"/>
</dbReference>
<dbReference type="InterPro" id="IPR011013">
    <property type="entry name" value="Gal_mutarotase_sf_dom"/>
</dbReference>
<dbReference type="EC" id="5.1.3.15" evidence="4"/>
<dbReference type="GO" id="GO:0005737">
    <property type="term" value="C:cytoplasm"/>
    <property type="evidence" value="ECO:0007669"/>
    <property type="project" value="TreeGrafter"/>
</dbReference>
<evidence type="ECO:0000256" key="4">
    <source>
        <dbReference type="PIRNR" id="PIRNR016020"/>
    </source>
</evidence>
<evidence type="ECO:0000256" key="3">
    <source>
        <dbReference type="ARBA" id="ARBA00023235"/>
    </source>
</evidence>
<dbReference type="GO" id="GO:0030246">
    <property type="term" value="F:carbohydrate binding"/>
    <property type="evidence" value="ECO:0007669"/>
    <property type="project" value="UniProtKB-UniRule"/>
</dbReference>
<comment type="catalytic activity">
    <reaction evidence="1">
        <text>alpha-D-glucose 6-phosphate = beta-D-glucose 6-phosphate</text>
        <dbReference type="Rhea" id="RHEA:16249"/>
        <dbReference type="ChEBI" id="CHEBI:58225"/>
        <dbReference type="ChEBI" id="CHEBI:58247"/>
        <dbReference type="EC" id="5.1.3.15"/>
    </reaction>
</comment>
<keyword evidence="3 4" id="KW-0413">Isomerase</keyword>
<dbReference type="PANTHER" id="PTHR11122:SF13">
    <property type="entry name" value="GLUCOSE-6-PHOSPHATE 1-EPIMERASE"/>
    <property type="match status" value="1"/>
</dbReference>
<dbReference type="PANTHER" id="PTHR11122">
    <property type="entry name" value="APOSPORY-ASSOCIATED PROTEIN C-RELATED"/>
    <property type="match status" value="1"/>
</dbReference>
<evidence type="ECO:0000256" key="1">
    <source>
        <dbReference type="ARBA" id="ARBA00001096"/>
    </source>
</evidence>
<dbReference type="STRING" id="489703.SAMN04488038_10636"/>
<sequence>MNMDTLPFPVDELRSRDGARVLLSRHGAQVCSWRDAAGVERLYCSPLAQAGPGQAIRGGVPVIFPQFAGEGSLPKHGFARTQDWQLLASTVLADGSAQAHYRLSDSPATRAIWPQRFDAQLGIRFKGGELQLSLSIDNLGGTPFQFSCALHTYLRVQDLSGLRLSGLQHLAYRDSADGLRQRWQQEAELAIVGEVDRLYYATPRELILRDGATHLSLLQEGFNDSVVWNPGAGKAAALPDMPPDDWQKMLCVEAAQVGQPVQLAPGARWQGSQTLRVLR</sequence>
<protein>
    <recommendedName>
        <fullName evidence="4">Putative glucose-6-phosphate 1-epimerase</fullName>
        <ecNumber evidence="4">5.1.3.15</ecNumber>
    </recommendedName>
</protein>
<keyword evidence="7" id="KW-1185">Reference proteome</keyword>
<dbReference type="AlphaFoldDB" id="A0A1H9FMT0"/>
<dbReference type="GO" id="GO:0047938">
    <property type="term" value="F:glucose-6-phosphate 1-epimerase activity"/>
    <property type="evidence" value="ECO:0007669"/>
    <property type="project" value="UniProtKB-UniRule"/>
</dbReference>
<dbReference type="Proteomes" id="UP000199233">
    <property type="component" value="Unassembled WGS sequence"/>
</dbReference>
<evidence type="ECO:0000313" key="7">
    <source>
        <dbReference type="Proteomes" id="UP000199233"/>
    </source>
</evidence>
<proteinExistence type="inferred from homology"/>